<gene>
    <name evidence="5" type="ORF">AAF712_012568</name>
</gene>
<dbReference type="Pfam" id="PF06094">
    <property type="entry name" value="GGACT"/>
    <property type="match status" value="1"/>
</dbReference>
<protein>
    <recommendedName>
        <fullName evidence="3">Putative gamma-glutamylcyclotransferase</fullName>
    </recommendedName>
</protein>
<evidence type="ECO:0000259" key="4">
    <source>
        <dbReference type="Pfam" id="PF06094"/>
    </source>
</evidence>
<evidence type="ECO:0000256" key="2">
    <source>
        <dbReference type="ARBA" id="ARBA00022679"/>
    </source>
</evidence>
<proteinExistence type="inferred from homology"/>
<dbReference type="InterPro" id="IPR013024">
    <property type="entry name" value="GGCT-like"/>
</dbReference>
<accession>A0ABR2ZGZ0</accession>
<reference evidence="5 6" key="1">
    <citation type="submission" date="2024-05" db="EMBL/GenBank/DDBJ databases">
        <title>A draft genome resource for the thread blight pathogen Marasmius tenuissimus strain MS-2.</title>
        <authorList>
            <person name="Yulfo-Soto G.E."/>
            <person name="Baruah I.K."/>
            <person name="Amoako-Attah I."/>
            <person name="Bukari Y."/>
            <person name="Meinhardt L.W."/>
            <person name="Bailey B.A."/>
            <person name="Cohen S.P."/>
        </authorList>
    </citation>
    <scope>NUCLEOTIDE SEQUENCE [LARGE SCALE GENOMIC DNA]</scope>
    <source>
        <strain evidence="5 6">MS-2</strain>
    </source>
</reference>
<dbReference type="CDD" id="cd06661">
    <property type="entry name" value="GGCT_like"/>
    <property type="match status" value="1"/>
</dbReference>
<evidence type="ECO:0000256" key="1">
    <source>
        <dbReference type="ARBA" id="ARBA00008861"/>
    </source>
</evidence>
<evidence type="ECO:0000313" key="6">
    <source>
        <dbReference type="Proteomes" id="UP001437256"/>
    </source>
</evidence>
<dbReference type="EMBL" id="JBBXMP010000167">
    <property type="protein sequence ID" value="KAL0060625.1"/>
    <property type="molecule type" value="Genomic_DNA"/>
</dbReference>
<comment type="similarity">
    <text evidence="1">Belongs to the gamma-glutamylcyclotransferase family.</text>
</comment>
<feature type="domain" description="Gamma-glutamylcyclotransferase AIG2-like" evidence="4">
    <location>
        <begin position="12"/>
        <end position="123"/>
    </location>
</feature>
<dbReference type="SUPFAM" id="SSF110857">
    <property type="entry name" value="Gamma-glutamyl cyclotransferase-like"/>
    <property type="match status" value="1"/>
</dbReference>
<dbReference type="InterPro" id="IPR045038">
    <property type="entry name" value="AIG2-like"/>
</dbReference>
<keyword evidence="6" id="KW-1185">Reference proteome</keyword>
<dbReference type="PANTHER" id="PTHR31544:SF4">
    <property type="entry name" value="GAMMA-GLUTAMYLCYCLOTRANSFERASE-RELATED"/>
    <property type="match status" value="1"/>
</dbReference>
<name>A0ABR2ZGZ0_9AGAR</name>
<keyword evidence="2" id="KW-0808">Transferase</keyword>
<dbReference type="PANTHER" id="PTHR31544">
    <property type="entry name" value="AIG2-LIKE PROTEIN D"/>
    <property type="match status" value="1"/>
</dbReference>
<sequence>MSLSVPPGPKLLFFYGTLRLPHILKDVVGLDATPTLRDASVRGYTIKMWGPYPALIKDPSDVDDRAGEEIVTSGKAWMMYEDSHLQRLIFYETRNYRLEKVDIFLDDASTPLPGYTFVFNGRDRELIDGVFNAAAFGET</sequence>
<dbReference type="InterPro" id="IPR009288">
    <property type="entry name" value="AIG2-like_dom"/>
</dbReference>
<dbReference type="InterPro" id="IPR036568">
    <property type="entry name" value="GGCT-like_sf"/>
</dbReference>
<dbReference type="Gene3D" id="3.10.490.10">
    <property type="entry name" value="Gamma-glutamyl cyclotransferase-like"/>
    <property type="match status" value="1"/>
</dbReference>
<organism evidence="5 6">
    <name type="scientific">Marasmius tenuissimus</name>
    <dbReference type="NCBI Taxonomy" id="585030"/>
    <lineage>
        <taxon>Eukaryota</taxon>
        <taxon>Fungi</taxon>
        <taxon>Dikarya</taxon>
        <taxon>Basidiomycota</taxon>
        <taxon>Agaricomycotina</taxon>
        <taxon>Agaricomycetes</taxon>
        <taxon>Agaricomycetidae</taxon>
        <taxon>Agaricales</taxon>
        <taxon>Marasmiineae</taxon>
        <taxon>Marasmiaceae</taxon>
        <taxon>Marasmius</taxon>
    </lineage>
</organism>
<dbReference type="Proteomes" id="UP001437256">
    <property type="component" value="Unassembled WGS sequence"/>
</dbReference>
<evidence type="ECO:0000256" key="3">
    <source>
        <dbReference type="ARBA" id="ARBA00030602"/>
    </source>
</evidence>
<comment type="caution">
    <text evidence="5">The sequence shown here is derived from an EMBL/GenBank/DDBJ whole genome shotgun (WGS) entry which is preliminary data.</text>
</comment>
<evidence type="ECO:0000313" key="5">
    <source>
        <dbReference type="EMBL" id="KAL0060625.1"/>
    </source>
</evidence>